<comment type="caution">
    <text evidence="1">The sequence shown here is derived from an EMBL/GenBank/DDBJ whole genome shotgun (WGS) entry which is preliminary data.</text>
</comment>
<proteinExistence type="predicted"/>
<evidence type="ECO:0000313" key="2">
    <source>
        <dbReference type="Proteomes" id="UP001200313"/>
    </source>
</evidence>
<sequence>MKRKTFLCSYLTSKDGIAEVDEELAVQNALTKAMREMGVKFVIAPPDLVKGGNSKDEE</sequence>
<gene>
    <name evidence="1" type="ORF">L0P79_04760</name>
</gene>
<reference evidence="1 2" key="1">
    <citation type="submission" date="2022-01" db="EMBL/GenBank/DDBJ databases">
        <title>Collection of gut derived symbiotic bacterial strains cultured from healthy donors.</title>
        <authorList>
            <person name="Lin H."/>
            <person name="Kohout C."/>
            <person name="Waligurski E."/>
            <person name="Pamer E.G."/>
        </authorList>
    </citation>
    <scope>NUCLEOTIDE SEQUENCE [LARGE SCALE GENOMIC DNA]</scope>
    <source>
        <strain evidence="1 2">DFI.3.7</strain>
    </source>
</reference>
<dbReference type="Proteomes" id="UP001200313">
    <property type="component" value="Unassembled WGS sequence"/>
</dbReference>
<dbReference type="EMBL" id="JAKNJB010000006">
    <property type="protein sequence ID" value="MCG4526386.1"/>
    <property type="molecule type" value="Genomic_DNA"/>
</dbReference>
<protein>
    <submittedName>
        <fullName evidence="1">Uncharacterized protein</fullName>
    </submittedName>
</protein>
<keyword evidence="2" id="KW-1185">Reference proteome</keyword>
<organism evidence="1 2">
    <name type="scientific">Intestinimonas massiliensis</name>
    <name type="common">ex Afouda et al. 2020</name>
    <dbReference type="NCBI Taxonomy" id="1673721"/>
    <lineage>
        <taxon>Bacteria</taxon>
        <taxon>Bacillati</taxon>
        <taxon>Bacillota</taxon>
        <taxon>Clostridia</taxon>
        <taxon>Eubacteriales</taxon>
        <taxon>Intestinimonas</taxon>
    </lineage>
</organism>
<name>A0ABS9M794_9FIRM</name>
<evidence type="ECO:0000313" key="1">
    <source>
        <dbReference type="EMBL" id="MCG4526386.1"/>
    </source>
</evidence>
<accession>A0ABS9M794</accession>
<dbReference type="RefSeq" id="WP_238073406.1">
    <property type="nucleotide sequence ID" value="NZ_JAKNJB010000006.1"/>
</dbReference>